<evidence type="ECO:0000313" key="2">
    <source>
        <dbReference type="EMBL" id="KND02998.1"/>
    </source>
</evidence>
<dbReference type="InterPro" id="IPR009291">
    <property type="entry name" value="Vps62"/>
</dbReference>
<feature type="chain" id="PRO_5005540109" evidence="1">
    <location>
        <begin position="36"/>
        <end position="400"/>
    </location>
</feature>
<keyword evidence="3" id="KW-1185">Reference proteome</keyword>
<dbReference type="OMA" id="KSEWIRW"/>
<keyword evidence="1" id="KW-0732">Signal</keyword>
<dbReference type="AlphaFoldDB" id="A0A0L0HPL3"/>
<reference evidence="2 3" key="1">
    <citation type="submission" date="2009-08" db="EMBL/GenBank/DDBJ databases">
        <title>The Genome Sequence of Spizellomyces punctatus strain DAOM BR117.</title>
        <authorList>
            <consortium name="The Broad Institute Genome Sequencing Platform"/>
            <person name="Russ C."/>
            <person name="Cuomo C."/>
            <person name="Shea T."/>
            <person name="Young S.K."/>
            <person name="Zeng Q."/>
            <person name="Koehrsen M."/>
            <person name="Haas B."/>
            <person name="Borodovsky M."/>
            <person name="Guigo R."/>
            <person name="Alvarado L."/>
            <person name="Berlin A."/>
            <person name="Bochicchio J."/>
            <person name="Borenstein D."/>
            <person name="Chapman S."/>
            <person name="Chen Z."/>
            <person name="Engels R."/>
            <person name="Freedman E."/>
            <person name="Gellesch M."/>
            <person name="Goldberg J."/>
            <person name="Griggs A."/>
            <person name="Gujja S."/>
            <person name="Heiman D."/>
            <person name="Hepburn T."/>
            <person name="Howarth C."/>
            <person name="Jen D."/>
            <person name="Larson L."/>
            <person name="Lewis B."/>
            <person name="Mehta T."/>
            <person name="Park D."/>
            <person name="Pearson M."/>
            <person name="Roberts A."/>
            <person name="Saif S."/>
            <person name="Shenoy N."/>
            <person name="Sisk P."/>
            <person name="Stolte C."/>
            <person name="Sykes S."/>
            <person name="Thomson T."/>
            <person name="Walk T."/>
            <person name="White J."/>
            <person name="Yandava C."/>
            <person name="Burger G."/>
            <person name="Gray M.W."/>
            <person name="Holland P.W.H."/>
            <person name="King N."/>
            <person name="Lang F.B.F."/>
            <person name="Roger A.J."/>
            <person name="Ruiz-Trillo I."/>
            <person name="Lander E."/>
            <person name="Nusbaum C."/>
        </authorList>
    </citation>
    <scope>NUCLEOTIDE SEQUENCE [LARGE SCALE GENOMIC DNA]</scope>
    <source>
        <strain evidence="2 3">DAOM BR117</strain>
    </source>
</reference>
<dbReference type="OrthoDB" id="188042at2759"/>
<dbReference type="RefSeq" id="XP_016611037.1">
    <property type="nucleotide sequence ID" value="XM_016750373.1"/>
</dbReference>
<protein>
    <submittedName>
        <fullName evidence="2">Uncharacterized protein</fullName>
    </submittedName>
</protein>
<proteinExistence type="predicted"/>
<dbReference type="GeneID" id="27685689"/>
<dbReference type="PANTHER" id="PTHR48174:SF5">
    <property type="entry name" value="VACUOLAR PROTEIN SORTING-ASSOCIATED PROTEIN 62"/>
    <property type="match status" value="1"/>
</dbReference>
<organism evidence="2 3">
    <name type="scientific">Spizellomyces punctatus (strain DAOM BR117)</name>
    <dbReference type="NCBI Taxonomy" id="645134"/>
    <lineage>
        <taxon>Eukaryota</taxon>
        <taxon>Fungi</taxon>
        <taxon>Fungi incertae sedis</taxon>
        <taxon>Chytridiomycota</taxon>
        <taxon>Chytridiomycota incertae sedis</taxon>
        <taxon>Chytridiomycetes</taxon>
        <taxon>Spizellomycetales</taxon>
        <taxon>Spizellomycetaceae</taxon>
        <taxon>Spizellomyces</taxon>
    </lineage>
</organism>
<dbReference type="Proteomes" id="UP000053201">
    <property type="component" value="Unassembled WGS sequence"/>
</dbReference>
<evidence type="ECO:0000256" key="1">
    <source>
        <dbReference type="SAM" id="SignalP"/>
    </source>
</evidence>
<dbReference type="VEuPathDB" id="FungiDB:SPPG_02071"/>
<dbReference type="Pfam" id="PF06101">
    <property type="entry name" value="Vps62"/>
    <property type="match status" value="1"/>
</dbReference>
<gene>
    <name evidence="2" type="ORF">SPPG_02071</name>
</gene>
<name>A0A0L0HPL3_SPIPD</name>
<evidence type="ECO:0000313" key="3">
    <source>
        <dbReference type="Proteomes" id="UP000053201"/>
    </source>
</evidence>
<dbReference type="InParanoid" id="A0A0L0HPL3"/>
<accession>A0A0L0HPL3</accession>
<dbReference type="PANTHER" id="PTHR48174">
    <property type="entry name" value="DUF946 FAMILY PROTEIN"/>
    <property type="match status" value="1"/>
</dbReference>
<sequence length="400" mass="44907">MRIAPSDTSWAFCPGSLPFLLLVLILLQTFSLSHAITDDERLSETETARLEAETLSFTTTLNLSAADRAAILEKYAPIVYLHPRDRWRPADPAKIFEASKLAEDNRTLVIPEHMLHGDEVEEGGTMRAKVVGQVVQDGPGKKTYLQYWFFYPVNGCQGFRIGIWSGLKSFVSERAENFEWCGMAFHNGDWEHITVQLSSVWAGGSVDTAPPVEAIAFSQHSGSQWLPASAVKFTATHPHVYSALHSHANYAVEGTHKNIDDTFAFVSRISPLLTLGSVQWIQIADVADLQSDLFTYDEPLGRRFQRFIVWKTWEDGVWDFTDRGDHGDWARFSGYWGLPVDQTEIILPPLGVTAGTQLLSATVGAKHMGLLRKFVHKFEQAPKGPRQHRTWYTLDSPSFI</sequence>
<dbReference type="eggNOG" id="ENOG502TCSA">
    <property type="taxonomic scope" value="Eukaryota"/>
</dbReference>
<dbReference type="EMBL" id="KQ257452">
    <property type="protein sequence ID" value="KND02998.1"/>
    <property type="molecule type" value="Genomic_DNA"/>
</dbReference>
<feature type="signal peptide" evidence="1">
    <location>
        <begin position="1"/>
        <end position="35"/>
    </location>
</feature>